<keyword evidence="2" id="KW-1185">Reference proteome</keyword>
<dbReference type="EMBL" id="LLKB01000001">
    <property type="protein sequence ID" value="KQC86177.1"/>
    <property type="molecule type" value="Genomic_DNA"/>
</dbReference>
<evidence type="ECO:0000313" key="1">
    <source>
        <dbReference type="EMBL" id="KQC86177.1"/>
    </source>
</evidence>
<dbReference type="AlphaFoldDB" id="A0AAW3JTF6"/>
<dbReference type="Proteomes" id="UP000050833">
    <property type="component" value="Unassembled WGS sequence"/>
</dbReference>
<gene>
    <name evidence="1" type="ORF">APZ18_03000</name>
</gene>
<reference evidence="1 2" key="1">
    <citation type="submission" date="2015-10" db="EMBL/GenBank/DDBJ databases">
        <title>Butyribacter intestini gen. nov., sp. nov., a butyric acid-producing bacterium of the family Lachnospiraceae isolated from the human faeces.</title>
        <authorList>
            <person name="Zou Y."/>
            <person name="Xue W."/>
            <person name="Luo G."/>
            <person name="Lv M."/>
        </authorList>
    </citation>
    <scope>NUCLEOTIDE SEQUENCE [LARGE SCALE GENOMIC DNA]</scope>
    <source>
        <strain evidence="1 2">TF01-11</strain>
    </source>
</reference>
<organism evidence="1 2">
    <name type="scientific">Butyribacter intestini</name>
    <dbReference type="NCBI Taxonomy" id="1703332"/>
    <lineage>
        <taxon>Bacteria</taxon>
        <taxon>Bacillati</taxon>
        <taxon>Bacillota</taxon>
        <taxon>Clostridia</taxon>
        <taxon>Lachnospirales</taxon>
        <taxon>Lachnospiraceae</taxon>
        <taxon>Butyribacter</taxon>
    </lineage>
</organism>
<accession>A0AAW3JTF6</accession>
<dbReference type="RefSeq" id="WP_055941459.1">
    <property type="nucleotide sequence ID" value="NZ_JAQDDZ010000003.1"/>
</dbReference>
<protein>
    <submittedName>
        <fullName evidence="1">Uncharacterized protein</fullName>
    </submittedName>
</protein>
<evidence type="ECO:0000313" key="2">
    <source>
        <dbReference type="Proteomes" id="UP000050833"/>
    </source>
</evidence>
<sequence length="66" mass="7435">MEENIMVKEEMPVQASGFIEQAARDIYAQHPHEVKAILFGAASLILGFGAYKEYELIPKLAIREEV</sequence>
<proteinExistence type="predicted"/>
<comment type="caution">
    <text evidence="1">The sequence shown here is derived from an EMBL/GenBank/DDBJ whole genome shotgun (WGS) entry which is preliminary data.</text>
</comment>
<name>A0AAW3JTF6_9FIRM</name>